<keyword evidence="2" id="KW-1185">Reference proteome</keyword>
<name>A0ABU6J871_9BURK</name>
<accession>A0ABU6J871</accession>
<dbReference type="EMBL" id="JAWIIV010000008">
    <property type="protein sequence ID" value="MEC4719855.1"/>
    <property type="molecule type" value="Genomic_DNA"/>
</dbReference>
<sequence>MDERKELTALTHALRRLHQALVGVARREYEAEWGQVDSGQLLQLLTKHPGFEWLRELSGLMTYIDELVDQESIGSEEAQAARGAARKLLLPGGDSAPASPFTLRYRDILQAEPLVVMEHAAVRKLLD</sequence>
<comment type="caution">
    <text evidence="1">The sequence shown here is derived from an EMBL/GenBank/DDBJ whole genome shotgun (WGS) entry which is preliminary data.</text>
</comment>
<protein>
    <submittedName>
        <fullName evidence="1">Uncharacterized protein</fullName>
    </submittedName>
</protein>
<evidence type="ECO:0000313" key="2">
    <source>
        <dbReference type="Proteomes" id="UP001352263"/>
    </source>
</evidence>
<gene>
    <name evidence="1" type="ORF">RY831_11895</name>
</gene>
<organism evidence="1 2">
    <name type="scientific">Noviherbaspirillum album</name>
    <dbReference type="NCBI Taxonomy" id="3080276"/>
    <lineage>
        <taxon>Bacteria</taxon>
        <taxon>Pseudomonadati</taxon>
        <taxon>Pseudomonadota</taxon>
        <taxon>Betaproteobacteria</taxon>
        <taxon>Burkholderiales</taxon>
        <taxon>Oxalobacteraceae</taxon>
        <taxon>Noviherbaspirillum</taxon>
    </lineage>
</organism>
<reference evidence="1 2" key="1">
    <citation type="submission" date="2023-10" db="EMBL/GenBank/DDBJ databases">
        <title>Noviherbaspirillum sp. CPCC 100848 genome assembly.</title>
        <authorList>
            <person name="Li X.Y."/>
            <person name="Fang X.M."/>
        </authorList>
    </citation>
    <scope>NUCLEOTIDE SEQUENCE [LARGE SCALE GENOMIC DNA]</scope>
    <source>
        <strain evidence="1 2">CPCC 100848</strain>
    </source>
</reference>
<evidence type="ECO:0000313" key="1">
    <source>
        <dbReference type="EMBL" id="MEC4719855.1"/>
    </source>
</evidence>
<proteinExistence type="predicted"/>
<dbReference type="RefSeq" id="WP_326506567.1">
    <property type="nucleotide sequence ID" value="NZ_JAWIIV010000008.1"/>
</dbReference>
<dbReference type="Proteomes" id="UP001352263">
    <property type="component" value="Unassembled WGS sequence"/>
</dbReference>